<sequence>MRKIYAVILMVVAVTSACKKENAGNEIIVDPPVIRIISKDTITTGAFWGLAIGQTATNIYATLQAMQPEKKMSEIGIVGNVFDQLERVENRLPLYKSILLDHAVGSSAGIQIYFTNDKVSSIYTNNGAKLNRWPGNTGNEASITTGEAISGVYAKLYNIRKNPGFTALFERVSMFSKDIVKPYDDLMAQSPEWYFVSPGEGKRYTQVQMKFTAGKLTAIYVTVFE</sequence>
<proteinExistence type="predicted"/>
<protein>
    <recommendedName>
        <fullName evidence="3">Lipoprotein</fullName>
    </recommendedName>
</protein>
<accession>A0A563U5A1</accession>
<dbReference type="EMBL" id="VOEJ01000007">
    <property type="protein sequence ID" value="TWR26517.1"/>
    <property type="molecule type" value="Genomic_DNA"/>
</dbReference>
<keyword evidence="2" id="KW-1185">Reference proteome</keyword>
<dbReference type="Proteomes" id="UP000320042">
    <property type="component" value="Unassembled WGS sequence"/>
</dbReference>
<organism evidence="1 2">
    <name type="scientific">Mucilaginibacter pallidiroseus</name>
    <dbReference type="NCBI Taxonomy" id="2599295"/>
    <lineage>
        <taxon>Bacteria</taxon>
        <taxon>Pseudomonadati</taxon>
        <taxon>Bacteroidota</taxon>
        <taxon>Sphingobacteriia</taxon>
        <taxon>Sphingobacteriales</taxon>
        <taxon>Sphingobacteriaceae</taxon>
        <taxon>Mucilaginibacter</taxon>
    </lineage>
</organism>
<reference evidence="1 2" key="1">
    <citation type="submission" date="2019-07" db="EMBL/GenBank/DDBJ databases">
        <authorList>
            <person name="Kim J."/>
        </authorList>
    </citation>
    <scope>NUCLEOTIDE SEQUENCE [LARGE SCALE GENOMIC DNA]</scope>
    <source>
        <strain evidence="2">dk17</strain>
    </source>
</reference>
<dbReference type="AlphaFoldDB" id="A0A563U5A1"/>
<evidence type="ECO:0000313" key="1">
    <source>
        <dbReference type="EMBL" id="TWR26517.1"/>
    </source>
</evidence>
<comment type="caution">
    <text evidence="1">The sequence shown here is derived from an EMBL/GenBank/DDBJ whole genome shotgun (WGS) entry which is preliminary data.</text>
</comment>
<dbReference type="OrthoDB" id="795899at2"/>
<dbReference type="RefSeq" id="WP_146382797.1">
    <property type="nucleotide sequence ID" value="NZ_VOEJ01000007.1"/>
</dbReference>
<dbReference type="PROSITE" id="PS51257">
    <property type="entry name" value="PROKAR_LIPOPROTEIN"/>
    <property type="match status" value="1"/>
</dbReference>
<evidence type="ECO:0000313" key="2">
    <source>
        <dbReference type="Proteomes" id="UP000320042"/>
    </source>
</evidence>
<name>A0A563U5A1_9SPHI</name>
<evidence type="ECO:0008006" key="3">
    <source>
        <dbReference type="Google" id="ProtNLM"/>
    </source>
</evidence>
<gene>
    <name evidence="1" type="ORF">FPZ43_15290</name>
</gene>